<evidence type="ECO:0000313" key="3">
    <source>
        <dbReference type="Proteomes" id="UP001258017"/>
    </source>
</evidence>
<dbReference type="GO" id="GO:0005576">
    <property type="term" value="C:extracellular region"/>
    <property type="evidence" value="ECO:0007669"/>
    <property type="project" value="GOC"/>
</dbReference>
<sequence length="1803" mass="209449">MSKKKSAKTDLSSRSRRFDEDSWRDPLESVAINDDHWWCAVTMMIETQSYHARYVSLLNEAAEEGKRKAIYVLSYQKMLKNVRSLARQDPSKCPNLQRVCHYANKQFEANEESTWLLARVVKYMIFRAKVEVVSRIKKEQDLKRAIDEEYRIMQTVVDPTSMKNAPKKGDNTDRTTLGKANTRLRIREEEWRDIVYVDDAPLDGPNLYIILTGFHDPKLPSELMNIGVPLTCILKIRRPDEKLEYVPFYMTDEETFNDKKRSRFPEIYTVDKAVIYKFWTTFKEILDDSETVSSFSNVAFLTFKPPLLPDSQHFTSDDLEYEPFKKDIYDRVSFIVYDLYDLLRKHSNYLRSMLIQQYDLQETEEPETSVYRAILDALPTECVTVPTLLHVLLLQLEANLNDVSADRSYDEQNVSAKGESEEAGERTGEDDEISWVRENLRALNLRYNLRTDEKSIEEKPDEMPIELILHGDNLRMDTHHINLGSNIMRLLDLHDEDLTLADAVLKVFHDPRIANCWENQEQLTDIKTREYRCHINNIIRYFEPGIQVDQETIVHYLHLLAFDKIIQGDGLRQNERSIEMLAAFSSFDSLNKLPSEPSLNNHISESTRFTKSDTQIDYSKPITPFTNYLALFGLTDPREIILPGYLRKNVYGEQRGKLHTSREFLEYYDDVELLSRSVLLQACYECFQDFERFERRYFEPTDSMLLYFSNDYVIGDVTERLLVSSICTPVCLRDFVRYVLKEEMDWLSREDEKYRLESIARENKSTIEGLTILEDFRLRFGDEHFILPNSLKARDMKNVSPKRRDSLVSGTPRRKQRKEEREKKVPAAGGRERKGKALSEKASLRGRKREPSGIDTSFLPLRKILSLECAKEGEPHEFVGYDLGNLRVQIVEKRKIFHSIDGTLVRVSLERWLYEKPDLRIDVNLHGCTLRLTEKLKDPDAESNVFHLTTEVGIVLAFCKRPRTMDSPWGNHWKELDFDFYASWPSGLTIFPVTGDTPENPFYIRQTYISKGPEDVAGEAYRKFLRNGTVLKFLDDNRVIVLRPNGAVIECTAFEDSTPDEKNLTEDGGSKMKVKRSKEKETGRASKRRKGAGLSMKSQLALQSVEEDENEEMQRVTSAITDELMSQSDIRMGMRYAPARIKVTGYNVLDHDGRRYEVLRDLVVREYDRLPVRESSDYELGEIFTRRSDGTDMLFRSNGELVVNFTDGTRITTGYIIEDQPLVCDWTRAEFRRYFGSIKLYEYGDRSFYSITTNNSNNNYVDDDEDNELWQEELSNDDDRYRDEMMKILIADSFVSVLLTCRLEHKNYASVSYDQSAVSCSLSMPSDLRVSISRRGHYEVSAPGEVNLKIEPDGLIFTGEMCATCAGRSTTVYNFHERSGPIMPTIFTSTDLFGNVFEVKSDGTTSYRRGKSRKRSSAKFDFDKNAERLGDLAETSEDEDQKDEEEVEEKEDQEDEERGDRSYDGANDHEKYCGEFVALSTRQRPEVARRYRIFSMNRDLTAHEYVHRSVRIEEETSTVFNNEANVIHHPVSVRRSNLRRLITFVPVETGLRSKALLQSYLISDVKPTNCNRDSLLRSTYSIPYDWLFPFGRYGRGICCNDMYDMPLAKSTNGRRSPKTLRLRILHGFKEPGRNAILDSQSAMARYCQYVLQGIDECRKALHTSMSTSSEAQGYHKAWNDNIREFALGIRKNIDVASYLSTLQQQRRGREEGAKGRGSRPATESMLHKLAGTLVSRRSTEIHLEWYKRCMREKIILPYFENVMGSCFLLVMECIDRAIPIRLDEEEEEEEEEEEDEEVEEWSF</sequence>
<evidence type="ECO:0000256" key="1">
    <source>
        <dbReference type="SAM" id="MobiDB-lite"/>
    </source>
</evidence>
<feature type="compositionally biased region" description="Basic and acidic residues" evidence="1">
    <location>
        <begin position="418"/>
        <end position="427"/>
    </location>
</feature>
<feature type="compositionally biased region" description="Basic and acidic residues" evidence="1">
    <location>
        <begin position="1458"/>
        <end position="1467"/>
    </location>
</feature>
<feature type="compositionally biased region" description="Basic and acidic residues" evidence="1">
    <location>
        <begin position="817"/>
        <end position="843"/>
    </location>
</feature>
<gene>
    <name evidence="2" type="ORF">KPH14_003058</name>
</gene>
<feature type="compositionally biased region" description="Basic and acidic residues" evidence="1">
    <location>
        <begin position="1059"/>
        <end position="1070"/>
    </location>
</feature>
<name>A0AAD9VUD0_9HYME</name>
<dbReference type="GO" id="GO:1904158">
    <property type="term" value="P:axonemal central apparatus assembly"/>
    <property type="evidence" value="ECO:0007669"/>
    <property type="project" value="TreeGrafter"/>
</dbReference>
<feature type="region of interest" description="Disordered" evidence="1">
    <location>
        <begin position="1058"/>
        <end position="1099"/>
    </location>
</feature>
<dbReference type="InterPro" id="IPR026173">
    <property type="entry name" value="SPAG17"/>
</dbReference>
<dbReference type="PANTHER" id="PTHR21963">
    <property type="entry name" value="PF6"/>
    <property type="match status" value="1"/>
</dbReference>
<proteinExistence type="predicted"/>
<organism evidence="2 3">
    <name type="scientific">Odynerus spinipes</name>
    <dbReference type="NCBI Taxonomy" id="1348599"/>
    <lineage>
        <taxon>Eukaryota</taxon>
        <taxon>Metazoa</taxon>
        <taxon>Ecdysozoa</taxon>
        <taxon>Arthropoda</taxon>
        <taxon>Hexapoda</taxon>
        <taxon>Insecta</taxon>
        <taxon>Pterygota</taxon>
        <taxon>Neoptera</taxon>
        <taxon>Endopterygota</taxon>
        <taxon>Hymenoptera</taxon>
        <taxon>Apocrita</taxon>
        <taxon>Aculeata</taxon>
        <taxon>Vespoidea</taxon>
        <taxon>Vespidae</taxon>
        <taxon>Eumeninae</taxon>
        <taxon>Odynerus</taxon>
    </lineage>
</organism>
<reference evidence="2" key="2">
    <citation type="journal article" date="2023" name="Commun. Biol.">
        <title>Intrasexual cuticular hydrocarbon dimorphism in a wasp sheds light on hydrocarbon biosynthesis genes in Hymenoptera.</title>
        <authorList>
            <person name="Moris V.C."/>
            <person name="Podsiadlowski L."/>
            <person name="Martin S."/>
            <person name="Oeyen J.P."/>
            <person name="Donath A."/>
            <person name="Petersen M."/>
            <person name="Wilbrandt J."/>
            <person name="Misof B."/>
            <person name="Liedtke D."/>
            <person name="Thamm M."/>
            <person name="Scheiner R."/>
            <person name="Schmitt T."/>
            <person name="Niehuis O."/>
        </authorList>
    </citation>
    <scope>NUCLEOTIDE SEQUENCE</scope>
    <source>
        <strain evidence="2">GBR_01_08_01A</strain>
    </source>
</reference>
<dbReference type="PANTHER" id="PTHR21963:SF1">
    <property type="entry name" value="SPERM-ASSOCIATED ANTIGEN 17"/>
    <property type="match status" value="1"/>
</dbReference>
<dbReference type="GO" id="GO:1990716">
    <property type="term" value="C:axonemal central apparatus"/>
    <property type="evidence" value="ECO:0007669"/>
    <property type="project" value="TreeGrafter"/>
</dbReference>
<feature type="compositionally biased region" description="Basic and acidic residues" evidence="1">
    <location>
        <begin position="797"/>
        <end position="806"/>
    </location>
</feature>
<protein>
    <recommendedName>
        <fullName evidence="4">Sperm-associated antigen 17</fullName>
    </recommendedName>
</protein>
<feature type="region of interest" description="Disordered" evidence="1">
    <location>
        <begin position="1783"/>
        <end position="1803"/>
    </location>
</feature>
<keyword evidence="3" id="KW-1185">Reference proteome</keyword>
<reference evidence="2" key="1">
    <citation type="submission" date="2021-08" db="EMBL/GenBank/DDBJ databases">
        <authorList>
            <person name="Misof B."/>
            <person name="Oliver O."/>
            <person name="Podsiadlowski L."/>
            <person name="Donath A."/>
            <person name="Peters R."/>
            <person name="Mayer C."/>
            <person name="Rust J."/>
            <person name="Gunkel S."/>
            <person name="Lesny P."/>
            <person name="Martin S."/>
            <person name="Oeyen J.P."/>
            <person name="Petersen M."/>
            <person name="Panagiotis P."/>
            <person name="Wilbrandt J."/>
            <person name="Tanja T."/>
        </authorList>
    </citation>
    <scope>NUCLEOTIDE SEQUENCE</scope>
    <source>
        <strain evidence="2">GBR_01_08_01A</strain>
        <tissue evidence="2">Thorax + abdomen</tissue>
    </source>
</reference>
<evidence type="ECO:0000313" key="2">
    <source>
        <dbReference type="EMBL" id="KAK2587341.1"/>
    </source>
</evidence>
<comment type="caution">
    <text evidence="2">The sequence shown here is derived from an EMBL/GenBank/DDBJ whole genome shotgun (WGS) entry which is preliminary data.</text>
</comment>
<accession>A0AAD9VUD0</accession>
<feature type="region of interest" description="Disordered" evidence="1">
    <location>
        <begin position="1427"/>
        <end position="1467"/>
    </location>
</feature>
<dbReference type="GO" id="GO:0003351">
    <property type="term" value="P:epithelial cilium movement involved in extracellular fluid movement"/>
    <property type="evidence" value="ECO:0007669"/>
    <property type="project" value="TreeGrafter"/>
</dbReference>
<feature type="region of interest" description="Disordered" evidence="1">
    <location>
        <begin position="797"/>
        <end position="851"/>
    </location>
</feature>
<feature type="compositionally biased region" description="Acidic residues" evidence="1">
    <location>
        <begin position="1434"/>
        <end position="1457"/>
    </location>
</feature>
<dbReference type="EMBL" id="JAIFRP010000007">
    <property type="protein sequence ID" value="KAK2587341.1"/>
    <property type="molecule type" value="Genomic_DNA"/>
</dbReference>
<feature type="region of interest" description="Disordered" evidence="1">
    <location>
        <begin position="407"/>
        <end position="431"/>
    </location>
</feature>
<dbReference type="Proteomes" id="UP001258017">
    <property type="component" value="Unassembled WGS sequence"/>
</dbReference>
<evidence type="ECO:0008006" key="4">
    <source>
        <dbReference type="Google" id="ProtNLM"/>
    </source>
</evidence>